<sequence length="519" mass="58289">MTSRFVPYLLRSLCLCLLAFNTYAQDVITFADSPSPATLTQEENATQRDLQVLGKLLKESHPKMLEESFAISLDSELAKFYQLAKHIDTPSDSYLLLQQFTSLMGDGHTTLTLDTALFKTYYPIRLGIEEYPTVRLMTAPKTLQSYVGKEIKSICDIPILDVVDTLRRYISADNVQYSLSQVSALGSFCIYWRSLGLDTLKVTFADMDSIFISPISVSDRVELYSSPNAKHYSTLTAPRKALYWYDVMAAPGVAYLQMNAMKDYQSEYSRITSSKPSGYKLTPQEEAYLSSLPRFSDFIDQMFQEMDSLHTHTLIIDLRYNSGGSSMLGDMLLEYLPTQRESTSNYTYHLRVSELWRSNCPSLSERIPKAYSGKMIDGKTFSDLILTDGQSQMSRAQSHTPRRTFKGDVYIFVGEKTFSSAGMLATVAQDAGVSLILEDASSPCAFAPCHYGDVIGFTLPNSGFKGYTSSKSFVRPDQTRCGEKRLVPDRSIPQTKDTTQLGADPLWEYVIKTTSETKE</sequence>
<keyword evidence="1" id="KW-0732">Signal</keyword>
<feature type="signal peptide" evidence="1">
    <location>
        <begin position="1"/>
        <end position="24"/>
    </location>
</feature>
<evidence type="ECO:0000313" key="4">
    <source>
        <dbReference type="Proteomes" id="UP000006545"/>
    </source>
</evidence>
<dbReference type="GO" id="GO:0008236">
    <property type="term" value="F:serine-type peptidase activity"/>
    <property type="evidence" value="ECO:0007669"/>
    <property type="project" value="InterPro"/>
</dbReference>
<feature type="chain" id="PRO_5003311682" evidence="1">
    <location>
        <begin position="25"/>
        <end position="519"/>
    </location>
</feature>
<evidence type="ECO:0000259" key="2">
    <source>
        <dbReference type="Pfam" id="PF03572"/>
    </source>
</evidence>
<dbReference type="InterPro" id="IPR029045">
    <property type="entry name" value="ClpP/crotonase-like_dom_sf"/>
</dbReference>
<dbReference type="OrthoDB" id="5480566at2"/>
<evidence type="ECO:0000313" key="3">
    <source>
        <dbReference type="EMBL" id="AEE12683.1"/>
    </source>
</evidence>
<reference evidence="4" key="1">
    <citation type="submission" date="2011-04" db="EMBL/GenBank/DDBJ databases">
        <title>The complete genome of Porphyromonas asaccharolytica DSM 20707.</title>
        <authorList>
            <person name="Lucas S."/>
            <person name="Han J."/>
            <person name="Lapidus A."/>
            <person name="Bruce D."/>
            <person name="Goodwin L."/>
            <person name="Pitluck S."/>
            <person name="Peters L."/>
            <person name="Kyrpides N."/>
            <person name="Mavromatis K."/>
            <person name="Ivanova N."/>
            <person name="Ovchinnikova G."/>
            <person name="Pagani I."/>
            <person name="Lu M."/>
            <person name="Detter J.C."/>
            <person name="Tapia R."/>
            <person name="Han C."/>
            <person name="Land M."/>
            <person name="Hauser L."/>
            <person name="Markowitz V."/>
            <person name="Cheng J.-F."/>
            <person name="Hugenholtz P."/>
            <person name="Woyke T."/>
            <person name="Wu D."/>
            <person name="Gronow S."/>
            <person name="Wellnitz S."/>
            <person name="Brambilla E."/>
            <person name="Klenk H.-P."/>
            <person name="Eisen J.A."/>
        </authorList>
    </citation>
    <scope>NUCLEOTIDE SEQUENCE [LARGE SCALE GENOMIC DNA]</scope>
    <source>
        <strain evidence="4">ATCC 25260 / DSM 20707 / VPI 4198</strain>
    </source>
</reference>
<dbReference type="SUPFAM" id="SSF52096">
    <property type="entry name" value="ClpP/crotonase"/>
    <property type="match status" value="1"/>
</dbReference>
<dbReference type="AlphaFoldDB" id="F4KJV8"/>
<feature type="domain" description="Tail specific protease" evidence="2">
    <location>
        <begin position="294"/>
        <end position="434"/>
    </location>
</feature>
<keyword evidence="4" id="KW-1185">Reference proteome</keyword>
<dbReference type="HOGENOM" id="CLU_033989_0_0_10"/>
<dbReference type="Gene3D" id="3.90.226.10">
    <property type="entry name" value="2-enoyl-CoA Hydratase, Chain A, domain 1"/>
    <property type="match status" value="1"/>
</dbReference>
<gene>
    <name evidence="3" type="ordered locus">Poras_0736</name>
</gene>
<name>F4KJV8_PORAD</name>
<dbReference type="EMBL" id="CP002689">
    <property type="protein sequence ID" value="AEE12683.1"/>
    <property type="molecule type" value="Genomic_DNA"/>
</dbReference>
<evidence type="ECO:0000256" key="1">
    <source>
        <dbReference type="SAM" id="SignalP"/>
    </source>
</evidence>
<protein>
    <submittedName>
        <fullName evidence="3">Peptidase S41</fullName>
    </submittedName>
</protein>
<dbReference type="Pfam" id="PF03572">
    <property type="entry name" value="Peptidase_S41"/>
    <property type="match status" value="1"/>
</dbReference>
<accession>F4KJV8</accession>
<dbReference type="KEGG" id="pah:Poras_0736"/>
<dbReference type="GO" id="GO:0006508">
    <property type="term" value="P:proteolysis"/>
    <property type="evidence" value="ECO:0007669"/>
    <property type="project" value="InterPro"/>
</dbReference>
<dbReference type="Proteomes" id="UP000006545">
    <property type="component" value="Chromosome"/>
</dbReference>
<organism evidence="3 4">
    <name type="scientific">Porphyromonas asaccharolytica (strain ATCC 25260 / DSM 20707 / BCRC 10618 / CCUG 7834 / JCM 6326 / LMG 13178 / VPI 4198 / B440)</name>
    <name type="common">Bacteroides asaccharolyticus</name>
    <dbReference type="NCBI Taxonomy" id="879243"/>
    <lineage>
        <taxon>Bacteria</taxon>
        <taxon>Pseudomonadati</taxon>
        <taxon>Bacteroidota</taxon>
        <taxon>Bacteroidia</taxon>
        <taxon>Bacteroidales</taxon>
        <taxon>Porphyromonadaceae</taxon>
        <taxon>Porphyromonas</taxon>
    </lineage>
</organism>
<dbReference type="eggNOG" id="COG0793">
    <property type="taxonomic scope" value="Bacteria"/>
</dbReference>
<proteinExistence type="predicted"/>
<dbReference type="RefSeq" id="WP_013760220.1">
    <property type="nucleotide sequence ID" value="NC_015501.1"/>
</dbReference>
<dbReference type="InterPro" id="IPR005151">
    <property type="entry name" value="Tail-specific_protease"/>
</dbReference>